<protein>
    <submittedName>
        <fullName evidence="1">Glycosyltransferase family 4 protein</fullName>
    </submittedName>
</protein>
<dbReference type="EMBL" id="JAAGRN010000005">
    <property type="protein sequence ID" value="NDY83462.1"/>
    <property type="molecule type" value="Genomic_DNA"/>
</dbReference>
<accession>A0A6B2QZL2</accession>
<keyword evidence="1" id="KW-0808">Transferase</keyword>
<sequence length="464" mass="53159">MDLALNQLKQSIFKQDFFSLAGNRKTIVLYNPLSGKGHFDSWCALFTRSLVVKGWSVCVLTPDASRILSELQDLSEERRQQVLILDPQTCLPLSPLAQYLTKNKLSLNLQHYLVTTLRNRTDVRRGFVDRLHRMVCRKLHGFFLRKLNPSFKVSPHSPIDFYDDIQLVRQLMSSQPQIILNMYLDIYSNVQTDWEPFYRKVDWHWTGIHIDINNTLPAIYKSKLKGLKSIFYINEDLDLSKLKQIGHIDHHWLPDVASTALPDQPTPLTLKATSLAKGRKIIFLGGAIGGTKNIAAWCAVIRLLDPREWFFIQAGVVDRTTLSINDLTALQDIESNPPENLLTFDHYLKNDSEFNELISISDLIWGIYRDFDRSSNILGKSAMFHKPILVSNKFLMGQRVKEYGIGLAVDENSAKQIAESIAFLISHPVDSKHFDRYSLEHGPEALSDKLDQSLTKYCQTEKLD</sequence>
<gene>
    <name evidence="1" type="ORF">G3I67_09485</name>
</gene>
<evidence type="ECO:0000313" key="1">
    <source>
        <dbReference type="EMBL" id="NDY83462.1"/>
    </source>
</evidence>
<proteinExistence type="predicted"/>
<organism evidence="1">
    <name type="scientific">Sheuella amnicola</name>
    <dbReference type="NCBI Taxonomy" id="2707330"/>
    <lineage>
        <taxon>Bacteria</taxon>
        <taxon>Pseudomonadati</taxon>
        <taxon>Pseudomonadota</taxon>
        <taxon>Betaproteobacteria</taxon>
        <taxon>Burkholderiales</taxon>
        <taxon>Alcaligenaceae</taxon>
        <taxon>Sheuella</taxon>
    </lineage>
</organism>
<dbReference type="GO" id="GO:0016740">
    <property type="term" value="F:transferase activity"/>
    <property type="evidence" value="ECO:0007669"/>
    <property type="project" value="UniProtKB-KW"/>
</dbReference>
<dbReference type="AlphaFoldDB" id="A0A6B2QZL2"/>
<comment type="caution">
    <text evidence="1">The sequence shown here is derived from an EMBL/GenBank/DDBJ whole genome shotgun (WGS) entry which is preliminary data.</text>
</comment>
<name>A0A6B2QZL2_9BURK</name>
<reference evidence="1" key="1">
    <citation type="submission" date="2020-02" db="EMBL/GenBank/DDBJ databases">
        <authorList>
            <person name="Chen W.-M."/>
        </authorList>
    </citation>
    <scope>NUCLEOTIDE SEQUENCE</scope>
    <source>
        <strain evidence="1">NBD-18</strain>
    </source>
</reference>
<dbReference type="RefSeq" id="WP_163654639.1">
    <property type="nucleotide sequence ID" value="NZ_JAAGRN010000005.1"/>
</dbReference>